<dbReference type="Proteomes" id="UP000805193">
    <property type="component" value="Unassembled WGS sequence"/>
</dbReference>
<gene>
    <name evidence="1" type="ORF">HPB47_021737</name>
</gene>
<evidence type="ECO:0000313" key="2">
    <source>
        <dbReference type="Proteomes" id="UP000805193"/>
    </source>
</evidence>
<accession>A0AC60QF72</accession>
<keyword evidence="2" id="KW-1185">Reference proteome</keyword>
<name>A0AC60QF72_IXOPE</name>
<protein>
    <submittedName>
        <fullName evidence="1">Uncharacterized protein</fullName>
    </submittedName>
</protein>
<sequence>MDAARDVMREAAQAVRKEKGAGDSDELVDVAVSFDGTWHKRGHTSHFGLGAAIDLDSGLVLDFAVQSNYCHGCSLGPKLAEEKHEEWMETHREVWQKSFHGSSNAMEVEAASVIFSRSEELHNIQYTTVLCDGDSKAFLHVAKLDLYDKQITKEDCINHVAKRVFAGIDKLKKAKKGLGGRGKLTVAAAKKLTAYYAAALKESAPDVQKMQRSVFASLLHSYSTDQKPCHLACPQGEQSWCHYNRHQALLSAGKPSIAKHHRPLFSRDIAKELVPLYNRLAKADLLARCSRMQTQNSNESFNASVWKRCPKTEFSSLKTVETAGALAVVEYNAGPRGIERVQDKIGLTPGTHTCKHVEKTARGCVSKARAKALDSSKAATKRRKLEAIAAEQRRVEDEGPTYAPGGFV</sequence>
<proteinExistence type="predicted"/>
<reference evidence="1 2" key="1">
    <citation type="journal article" date="2020" name="Cell">
        <title>Large-Scale Comparative Analyses of Tick Genomes Elucidate Their Genetic Diversity and Vector Capacities.</title>
        <authorList>
            <consortium name="Tick Genome and Microbiome Consortium (TIGMIC)"/>
            <person name="Jia N."/>
            <person name="Wang J."/>
            <person name="Shi W."/>
            <person name="Du L."/>
            <person name="Sun Y."/>
            <person name="Zhan W."/>
            <person name="Jiang J.F."/>
            <person name="Wang Q."/>
            <person name="Zhang B."/>
            <person name="Ji P."/>
            <person name="Bell-Sakyi L."/>
            <person name="Cui X.M."/>
            <person name="Yuan T.T."/>
            <person name="Jiang B.G."/>
            <person name="Yang W.F."/>
            <person name="Lam T.T."/>
            <person name="Chang Q.C."/>
            <person name="Ding S.J."/>
            <person name="Wang X.J."/>
            <person name="Zhu J.G."/>
            <person name="Ruan X.D."/>
            <person name="Zhao L."/>
            <person name="Wei J.T."/>
            <person name="Ye R.Z."/>
            <person name="Que T.C."/>
            <person name="Du C.H."/>
            <person name="Zhou Y.H."/>
            <person name="Cheng J.X."/>
            <person name="Dai P.F."/>
            <person name="Guo W.B."/>
            <person name="Han X.H."/>
            <person name="Huang E.J."/>
            <person name="Li L.F."/>
            <person name="Wei W."/>
            <person name="Gao Y.C."/>
            <person name="Liu J.Z."/>
            <person name="Shao H.Z."/>
            <person name="Wang X."/>
            <person name="Wang C.C."/>
            <person name="Yang T.C."/>
            <person name="Huo Q.B."/>
            <person name="Li W."/>
            <person name="Chen H.Y."/>
            <person name="Chen S.E."/>
            <person name="Zhou L.G."/>
            <person name="Ni X.B."/>
            <person name="Tian J.H."/>
            <person name="Sheng Y."/>
            <person name="Liu T."/>
            <person name="Pan Y.S."/>
            <person name="Xia L.Y."/>
            <person name="Li J."/>
            <person name="Zhao F."/>
            <person name="Cao W.C."/>
        </authorList>
    </citation>
    <scope>NUCLEOTIDE SEQUENCE [LARGE SCALE GENOMIC DNA]</scope>
    <source>
        <strain evidence="1">Iper-2018</strain>
    </source>
</reference>
<comment type="caution">
    <text evidence="1">The sequence shown here is derived from an EMBL/GenBank/DDBJ whole genome shotgun (WGS) entry which is preliminary data.</text>
</comment>
<organism evidence="1 2">
    <name type="scientific">Ixodes persulcatus</name>
    <name type="common">Taiga tick</name>
    <dbReference type="NCBI Taxonomy" id="34615"/>
    <lineage>
        <taxon>Eukaryota</taxon>
        <taxon>Metazoa</taxon>
        <taxon>Ecdysozoa</taxon>
        <taxon>Arthropoda</taxon>
        <taxon>Chelicerata</taxon>
        <taxon>Arachnida</taxon>
        <taxon>Acari</taxon>
        <taxon>Parasitiformes</taxon>
        <taxon>Ixodida</taxon>
        <taxon>Ixodoidea</taxon>
        <taxon>Ixodidae</taxon>
        <taxon>Ixodinae</taxon>
        <taxon>Ixodes</taxon>
    </lineage>
</organism>
<evidence type="ECO:0000313" key="1">
    <source>
        <dbReference type="EMBL" id="KAG0431508.1"/>
    </source>
</evidence>
<dbReference type="EMBL" id="JABSTQ010009218">
    <property type="protein sequence ID" value="KAG0431508.1"/>
    <property type="molecule type" value="Genomic_DNA"/>
</dbReference>